<protein>
    <recommendedName>
        <fullName evidence="8">Prefoldin subunit 2</fullName>
    </recommendedName>
</protein>
<feature type="coiled-coil region" evidence="4">
    <location>
        <begin position="27"/>
        <end position="61"/>
    </location>
</feature>
<evidence type="ECO:0000256" key="1">
    <source>
        <dbReference type="ARBA" id="ARBA00008045"/>
    </source>
</evidence>
<dbReference type="AlphaFoldDB" id="A0AAD9KU34"/>
<evidence type="ECO:0000256" key="4">
    <source>
        <dbReference type="SAM" id="Coils"/>
    </source>
</evidence>
<reference evidence="6" key="1">
    <citation type="journal article" date="2023" name="Mol. Biol. Evol.">
        <title>Third-Generation Sequencing Reveals the Adaptive Role of the Epigenome in Three Deep-Sea Polychaetes.</title>
        <authorList>
            <person name="Perez M."/>
            <person name="Aroh O."/>
            <person name="Sun Y."/>
            <person name="Lan Y."/>
            <person name="Juniper S.K."/>
            <person name="Young C.R."/>
            <person name="Angers B."/>
            <person name="Qian P.Y."/>
        </authorList>
    </citation>
    <scope>NUCLEOTIDE SEQUENCE</scope>
    <source>
        <strain evidence="6">R07B-5</strain>
    </source>
</reference>
<dbReference type="EMBL" id="JAODUO010000600">
    <property type="protein sequence ID" value="KAK2177389.1"/>
    <property type="molecule type" value="Genomic_DNA"/>
</dbReference>
<dbReference type="FunFam" id="1.10.287.370:FF:000002">
    <property type="entry name" value="Prefoldin subunit 2"/>
    <property type="match status" value="1"/>
</dbReference>
<evidence type="ECO:0008006" key="8">
    <source>
        <dbReference type="Google" id="ProtNLM"/>
    </source>
</evidence>
<dbReference type="InterPro" id="IPR027235">
    <property type="entry name" value="PFD2"/>
</dbReference>
<feature type="compositionally biased region" description="Basic and acidic residues" evidence="5">
    <location>
        <begin position="122"/>
        <end position="137"/>
    </location>
</feature>
<comment type="caution">
    <text evidence="6">The sequence shown here is derived from an EMBL/GenBank/DDBJ whole genome shotgun (WGS) entry which is preliminary data.</text>
</comment>
<gene>
    <name evidence="6" type="ORF">NP493_599g01034</name>
</gene>
<dbReference type="SUPFAM" id="SSF46579">
    <property type="entry name" value="Prefoldin"/>
    <property type="match status" value="1"/>
</dbReference>
<sequence>MASGDSGKAAKAGKAKPVNQEQVIAGFQELRNQQRAVASKLSELEMERKEHDLVVEALKEVDGSRKCFRLVGGVLVERTVNEVLPALTTNYDQLGQVIESLSHQMELKGKELNEYREKHGIRLRGEDDSSEPQKDTKAASTGVLVAQGAT</sequence>
<dbReference type="Proteomes" id="UP001209878">
    <property type="component" value="Unassembled WGS sequence"/>
</dbReference>
<dbReference type="GO" id="GO:0016272">
    <property type="term" value="C:prefoldin complex"/>
    <property type="evidence" value="ECO:0007669"/>
    <property type="project" value="InterPro"/>
</dbReference>
<dbReference type="Pfam" id="PF01920">
    <property type="entry name" value="Prefoldin_2"/>
    <property type="match status" value="1"/>
</dbReference>
<dbReference type="InterPro" id="IPR009053">
    <property type="entry name" value="Prefoldin"/>
</dbReference>
<evidence type="ECO:0000313" key="6">
    <source>
        <dbReference type="EMBL" id="KAK2177389.1"/>
    </source>
</evidence>
<dbReference type="Gene3D" id="1.10.287.370">
    <property type="match status" value="1"/>
</dbReference>
<dbReference type="CDD" id="cd23163">
    <property type="entry name" value="Prefoldin_2"/>
    <property type="match status" value="1"/>
</dbReference>
<feature type="region of interest" description="Disordered" evidence="5">
    <location>
        <begin position="122"/>
        <end position="150"/>
    </location>
</feature>
<dbReference type="GO" id="GO:0006457">
    <property type="term" value="P:protein folding"/>
    <property type="evidence" value="ECO:0007669"/>
    <property type="project" value="InterPro"/>
</dbReference>
<name>A0AAD9KU34_RIDPI</name>
<organism evidence="6 7">
    <name type="scientific">Ridgeia piscesae</name>
    <name type="common">Tubeworm</name>
    <dbReference type="NCBI Taxonomy" id="27915"/>
    <lineage>
        <taxon>Eukaryota</taxon>
        <taxon>Metazoa</taxon>
        <taxon>Spiralia</taxon>
        <taxon>Lophotrochozoa</taxon>
        <taxon>Annelida</taxon>
        <taxon>Polychaeta</taxon>
        <taxon>Sedentaria</taxon>
        <taxon>Canalipalpata</taxon>
        <taxon>Sabellida</taxon>
        <taxon>Siboglinidae</taxon>
        <taxon>Ridgeia</taxon>
    </lineage>
</organism>
<keyword evidence="4" id="KW-0175">Coiled coil</keyword>
<dbReference type="PANTHER" id="PTHR13303">
    <property type="entry name" value="PREFOLDIN SUBUNIT 2"/>
    <property type="match status" value="1"/>
</dbReference>
<evidence type="ECO:0000256" key="2">
    <source>
        <dbReference type="ARBA" id="ARBA00023186"/>
    </source>
</evidence>
<comment type="similarity">
    <text evidence="1">Belongs to the prefoldin subunit beta family.</text>
</comment>
<evidence type="ECO:0000256" key="5">
    <source>
        <dbReference type="SAM" id="MobiDB-lite"/>
    </source>
</evidence>
<dbReference type="GO" id="GO:0051082">
    <property type="term" value="F:unfolded protein binding"/>
    <property type="evidence" value="ECO:0007669"/>
    <property type="project" value="InterPro"/>
</dbReference>
<dbReference type="InterPro" id="IPR002777">
    <property type="entry name" value="PFD_beta-like"/>
</dbReference>
<comment type="function">
    <text evidence="3">Binds specifically to cytosolic chaperonin (c-CPN) and transfers target proteins to it. Binds to nascent polypeptide chain and promotes folding in an environment in which there are many competing pathways for nonnative proteins.</text>
</comment>
<accession>A0AAD9KU34</accession>
<keyword evidence="2" id="KW-0143">Chaperone</keyword>
<keyword evidence="7" id="KW-1185">Reference proteome</keyword>
<evidence type="ECO:0000313" key="7">
    <source>
        <dbReference type="Proteomes" id="UP001209878"/>
    </source>
</evidence>
<proteinExistence type="inferred from homology"/>
<evidence type="ECO:0000256" key="3">
    <source>
        <dbReference type="ARBA" id="ARBA00024667"/>
    </source>
</evidence>